<proteinExistence type="predicted"/>
<evidence type="ECO:0000313" key="1">
    <source>
        <dbReference type="EMBL" id="GHW01276.1"/>
    </source>
</evidence>
<reference evidence="2" key="1">
    <citation type="submission" date="2021-01" db="EMBL/GenBank/DDBJ databases">
        <title>Draft genome sequence of Nasalis larvatus strain YZ03.</title>
        <authorList>
            <person name="Suzuki-Hashido N."/>
            <person name="Tsuchida S."/>
            <person name="Hayakawa T."/>
        </authorList>
    </citation>
    <scope>NUCLEOTIDE SEQUENCE [LARGE SCALE GENOMIC DNA]</scope>
    <source>
        <strain evidence="2">YZ03</strain>
    </source>
</reference>
<dbReference type="RefSeq" id="WP_201331470.1">
    <property type="nucleotide sequence ID" value="NZ_BOCG01000700.1"/>
</dbReference>
<dbReference type="EMBL" id="BOCI01000261">
    <property type="protein sequence ID" value="GHW01276.1"/>
    <property type="molecule type" value="Genomic_DNA"/>
</dbReference>
<organism evidence="1 2">
    <name type="scientific">Lactobacillus nasalidis</name>
    <dbReference type="NCBI Taxonomy" id="2797258"/>
    <lineage>
        <taxon>Bacteria</taxon>
        <taxon>Bacillati</taxon>
        <taxon>Bacillota</taxon>
        <taxon>Bacilli</taxon>
        <taxon>Lactobacillales</taxon>
        <taxon>Lactobacillaceae</taxon>
        <taxon>Lactobacillus</taxon>
    </lineage>
</organism>
<comment type="caution">
    <text evidence="1">The sequence shown here is derived from an EMBL/GenBank/DDBJ whole genome shotgun (WGS) entry which is preliminary data.</text>
</comment>
<accession>A0ABQ3W456</accession>
<protein>
    <submittedName>
        <fullName evidence="1">Uncharacterized protein</fullName>
    </submittedName>
</protein>
<evidence type="ECO:0000313" key="2">
    <source>
        <dbReference type="Proteomes" id="UP000616547"/>
    </source>
</evidence>
<name>A0ABQ3W456_9LACO</name>
<sequence>MSLLAHLIWMVGRLKLLVDMTNLLLKSCVATVKTLCLLIDWVDVLRKKLREQKSRRNDD</sequence>
<keyword evidence="2" id="KW-1185">Reference proteome</keyword>
<gene>
    <name evidence="1" type="ORF">lacNasYZ03_09630</name>
</gene>
<dbReference type="Proteomes" id="UP000616547">
    <property type="component" value="Unassembled WGS sequence"/>
</dbReference>